<keyword evidence="3" id="KW-0804">Transcription</keyword>
<feature type="domain" description="HTH gntR-type" evidence="5">
    <location>
        <begin position="9"/>
        <end position="78"/>
    </location>
</feature>
<protein>
    <submittedName>
        <fullName evidence="6">GntR family transcriptional regulator</fullName>
    </submittedName>
</protein>
<evidence type="ECO:0000313" key="6">
    <source>
        <dbReference type="EMBL" id="THV27114.1"/>
    </source>
</evidence>
<evidence type="ECO:0000256" key="4">
    <source>
        <dbReference type="SAM" id="Coils"/>
    </source>
</evidence>
<keyword evidence="7" id="KW-1185">Reference proteome</keyword>
<dbReference type="PANTHER" id="PTHR44846">
    <property type="entry name" value="MANNOSYL-D-GLYCERATE TRANSPORT/METABOLISM SYSTEM REPRESSOR MNGR-RELATED"/>
    <property type="match status" value="1"/>
</dbReference>
<evidence type="ECO:0000256" key="2">
    <source>
        <dbReference type="ARBA" id="ARBA00023125"/>
    </source>
</evidence>
<dbReference type="OrthoDB" id="7363114at2"/>
<dbReference type="EMBL" id="STGX01000012">
    <property type="protein sequence ID" value="THV27114.1"/>
    <property type="molecule type" value="Genomic_DNA"/>
</dbReference>
<dbReference type="Pfam" id="PF00392">
    <property type="entry name" value="GntR"/>
    <property type="match status" value="1"/>
</dbReference>
<evidence type="ECO:0000259" key="5">
    <source>
        <dbReference type="PROSITE" id="PS50949"/>
    </source>
</evidence>
<evidence type="ECO:0000256" key="3">
    <source>
        <dbReference type="ARBA" id="ARBA00023163"/>
    </source>
</evidence>
<dbReference type="InterPro" id="IPR000524">
    <property type="entry name" value="Tscrpt_reg_HTH_GntR"/>
</dbReference>
<dbReference type="GO" id="GO:0003700">
    <property type="term" value="F:DNA-binding transcription factor activity"/>
    <property type="evidence" value="ECO:0007669"/>
    <property type="project" value="InterPro"/>
</dbReference>
<dbReference type="SUPFAM" id="SSF46785">
    <property type="entry name" value="Winged helix' DNA-binding domain"/>
    <property type="match status" value="1"/>
</dbReference>
<feature type="coiled-coil region" evidence="4">
    <location>
        <begin position="91"/>
        <end position="118"/>
    </location>
</feature>
<sequence length="123" mass="13618">MADSADSRNPAYLRIAHELRNRVLSGVYPVGSYLPSQSSLADDDFKVARMTVRAAVEVLELEGLVRAIQGRGTLVLEREDVEPPPIDPTSNEAILARLNDLQAQVVRLSEQVARLERQQAQEP</sequence>
<gene>
    <name evidence="6" type="ORF">E9998_16770</name>
</gene>
<dbReference type="PANTHER" id="PTHR44846:SF17">
    <property type="entry name" value="GNTR-FAMILY TRANSCRIPTIONAL REGULATOR"/>
    <property type="match status" value="1"/>
</dbReference>
<dbReference type="InterPro" id="IPR050679">
    <property type="entry name" value="Bact_HTH_transcr_reg"/>
</dbReference>
<dbReference type="InterPro" id="IPR036388">
    <property type="entry name" value="WH-like_DNA-bd_sf"/>
</dbReference>
<accession>A0A4S8PFL5</accession>
<reference evidence="6 7" key="1">
    <citation type="journal article" date="2018" name="Int. J. Syst. Evol. Microbiol.">
        <title>Glycomyces paridis sp. nov., isolated from the medicinal plant Paris polyphylla.</title>
        <authorList>
            <person name="Fang X.M."/>
            <person name="Bai J.L."/>
            <person name="Su J."/>
            <person name="Zhao L.L."/>
            <person name="Liu H.Y."/>
            <person name="Ma B.P."/>
            <person name="Zhang Y.Q."/>
            <person name="Yu L.Y."/>
        </authorList>
    </citation>
    <scope>NUCLEOTIDE SEQUENCE [LARGE SCALE GENOMIC DNA]</scope>
    <source>
        <strain evidence="6 7">CPCC 204357</strain>
    </source>
</reference>
<dbReference type="InterPro" id="IPR036390">
    <property type="entry name" value="WH_DNA-bd_sf"/>
</dbReference>
<dbReference type="RefSeq" id="WP_136530831.1">
    <property type="nucleotide sequence ID" value="NZ_STGX01000012.1"/>
</dbReference>
<comment type="caution">
    <text evidence="6">The sequence shown here is derived from an EMBL/GenBank/DDBJ whole genome shotgun (WGS) entry which is preliminary data.</text>
</comment>
<keyword evidence="4" id="KW-0175">Coiled coil</keyword>
<dbReference type="PROSITE" id="PS50949">
    <property type="entry name" value="HTH_GNTR"/>
    <property type="match status" value="1"/>
</dbReference>
<dbReference type="CDD" id="cd07377">
    <property type="entry name" value="WHTH_GntR"/>
    <property type="match status" value="1"/>
</dbReference>
<dbReference type="SMART" id="SM00345">
    <property type="entry name" value="HTH_GNTR"/>
    <property type="match status" value="1"/>
</dbReference>
<keyword evidence="2" id="KW-0238">DNA-binding</keyword>
<evidence type="ECO:0000256" key="1">
    <source>
        <dbReference type="ARBA" id="ARBA00023015"/>
    </source>
</evidence>
<organism evidence="6 7">
    <name type="scientific">Glycomyces paridis</name>
    <dbReference type="NCBI Taxonomy" id="2126555"/>
    <lineage>
        <taxon>Bacteria</taxon>
        <taxon>Bacillati</taxon>
        <taxon>Actinomycetota</taxon>
        <taxon>Actinomycetes</taxon>
        <taxon>Glycomycetales</taxon>
        <taxon>Glycomycetaceae</taxon>
        <taxon>Glycomyces</taxon>
    </lineage>
</organism>
<evidence type="ECO:0000313" key="7">
    <source>
        <dbReference type="Proteomes" id="UP000305792"/>
    </source>
</evidence>
<dbReference type="Gene3D" id="1.10.10.10">
    <property type="entry name" value="Winged helix-like DNA-binding domain superfamily/Winged helix DNA-binding domain"/>
    <property type="match status" value="1"/>
</dbReference>
<dbReference type="GO" id="GO:0003677">
    <property type="term" value="F:DNA binding"/>
    <property type="evidence" value="ECO:0007669"/>
    <property type="project" value="UniProtKB-KW"/>
</dbReference>
<dbReference type="GO" id="GO:0045892">
    <property type="term" value="P:negative regulation of DNA-templated transcription"/>
    <property type="evidence" value="ECO:0007669"/>
    <property type="project" value="TreeGrafter"/>
</dbReference>
<dbReference type="AlphaFoldDB" id="A0A4S8PFL5"/>
<dbReference type="Proteomes" id="UP000305792">
    <property type="component" value="Unassembled WGS sequence"/>
</dbReference>
<name>A0A4S8PFL5_9ACTN</name>
<keyword evidence="1" id="KW-0805">Transcription regulation</keyword>
<proteinExistence type="predicted"/>